<keyword evidence="3" id="KW-1185">Reference proteome</keyword>
<dbReference type="EMBL" id="CACTIH010005261">
    <property type="protein sequence ID" value="CAA2991215.1"/>
    <property type="molecule type" value="Genomic_DNA"/>
</dbReference>
<proteinExistence type="predicted"/>
<gene>
    <name evidence="2" type="ORF">OLEA9_A037688</name>
</gene>
<dbReference type="Gramene" id="OE9A037688T1">
    <property type="protein sequence ID" value="OE9A037688C1"/>
    <property type="gene ID" value="OE9A037688"/>
</dbReference>
<evidence type="ECO:0000256" key="1">
    <source>
        <dbReference type="SAM" id="MobiDB-lite"/>
    </source>
</evidence>
<name>A0A8S0SFE3_OLEEU</name>
<evidence type="ECO:0000313" key="3">
    <source>
        <dbReference type="Proteomes" id="UP000594638"/>
    </source>
</evidence>
<sequence length="149" mass="16713">ERTSRSCEMESPGHSNARPGCEKNELENRLAPRRERFFVLRSDFPTFGPFHWLAGSLALRAGIEISEAERHENGRGPTRRRGLAAMDFWAKKWIKQPLGSGEPFCRSAILRCSGDDGRETDRAATTSEANADDRTPLALVLMGFLFQFG</sequence>
<comment type="caution">
    <text evidence="2">The sequence shown here is derived from an EMBL/GenBank/DDBJ whole genome shotgun (WGS) entry which is preliminary data.</text>
</comment>
<evidence type="ECO:0000313" key="2">
    <source>
        <dbReference type="EMBL" id="CAA2991215.1"/>
    </source>
</evidence>
<feature type="non-terminal residue" evidence="2">
    <location>
        <position position="149"/>
    </location>
</feature>
<accession>A0A8S0SFE3</accession>
<organism evidence="2 3">
    <name type="scientific">Olea europaea subsp. europaea</name>
    <dbReference type="NCBI Taxonomy" id="158383"/>
    <lineage>
        <taxon>Eukaryota</taxon>
        <taxon>Viridiplantae</taxon>
        <taxon>Streptophyta</taxon>
        <taxon>Embryophyta</taxon>
        <taxon>Tracheophyta</taxon>
        <taxon>Spermatophyta</taxon>
        <taxon>Magnoliopsida</taxon>
        <taxon>eudicotyledons</taxon>
        <taxon>Gunneridae</taxon>
        <taxon>Pentapetalae</taxon>
        <taxon>asterids</taxon>
        <taxon>lamiids</taxon>
        <taxon>Lamiales</taxon>
        <taxon>Oleaceae</taxon>
        <taxon>Oleeae</taxon>
        <taxon>Olea</taxon>
    </lineage>
</organism>
<protein>
    <submittedName>
        <fullName evidence="2">Uncharacterized protein</fullName>
    </submittedName>
</protein>
<dbReference type="Proteomes" id="UP000594638">
    <property type="component" value="Unassembled WGS sequence"/>
</dbReference>
<feature type="region of interest" description="Disordered" evidence="1">
    <location>
        <begin position="1"/>
        <end position="23"/>
    </location>
</feature>
<dbReference type="AlphaFoldDB" id="A0A8S0SFE3"/>
<reference evidence="2 3" key="1">
    <citation type="submission" date="2019-12" db="EMBL/GenBank/DDBJ databases">
        <authorList>
            <person name="Alioto T."/>
            <person name="Alioto T."/>
            <person name="Gomez Garrido J."/>
        </authorList>
    </citation>
    <scope>NUCLEOTIDE SEQUENCE [LARGE SCALE GENOMIC DNA]</scope>
</reference>
<feature type="non-terminal residue" evidence="2">
    <location>
        <position position="1"/>
    </location>
</feature>